<evidence type="ECO:0000313" key="6">
    <source>
        <dbReference type="EMBL" id="EEO29306.1"/>
    </source>
</evidence>
<evidence type="ECO:0000256" key="3">
    <source>
        <dbReference type="ARBA" id="ARBA00022801"/>
    </source>
</evidence>
<dbReference type="GO" id="GO:0008234">
    <property type="term" value="F:cysteine-type peptidase activity"/>
    <property type="evidence" value="ECO:0007669"/>
    <property type="project" value="UniProtKB-KW"/>
</dbReference>
<evidence type="ECO:0000256" key="2">
    <source>
        <dbReference type="ARBA" id="ARBA00022670"/>
    </source>
</evidence>
<keyword evidence="2" id="KW-0645">Protease</keyword>
<dbReference type="Gene3D" id="3.90.1720.10">
    <property type="entry name" value="endopeptidase domain like (from Nostoc punctiforme)"/>
    <property type="match status" value="1"/>
</dbReference>
<dbReference type="STRING" id="847.BRW83_1928"/>
<dbReference type="OrthoDB" id="9807055at2"/>
<dbReference type="eggNOG" id="COG0791">
    <property type="taxonomic scope" value="Bacteria"/>
</dbReference>
<name>C3X7Y0_OXAFO</name>
<dbReference type="GO" id="GO:0006508">
    <property type="term" value="P:proteolysis"/>
    <property type="evidence" value="ECO:0007669"/>
    <property type="project" value="UniProtKB-KW"/>
</dbReference>
<evidence type="ECO:0000256" key="4">
    <source>
        <dbReference type="ARBA" id="ARBA00022807"/>
    </source>
</evidence>
<reference evidence="6 7" key="1">
    <citation type="submission" date="2009-02" db="EMBL/GenBank/DDBJ databases">
        <title>The Genome Sequence of Oxalobacter formigenes OXCC13.</title>
        <authorList>
            <consortium name="The Broad Institute Genome Sequencing Platform"/>
            <person name="Ward D."/>
            <person name="Young S.K."/>
            <person name="Kodira C.D."/>
            <person name="Zeng Q."/>
            <person name="Koehrsen M."/>
            <person name="Alvarado L."/>
            <person name="Berlin A."/>
            <person name="Borenstein D."/>
            <person name="Chen Z."/>
            <person name="Engels R."/>
            <person name="Freedman E."/>
            <person name="Gellesch M."/>
            <person name="Goldberg J."/>
            <person name="Griggs A."/>
            <person name="Gujja S."/>
            <person name="Heiman D."/>
            <person name="Hepburn T."/>
            <person name="Howarth C."/>
            <person name="Jen D."/>
            <person name="Larson L."/>
            <person name="Lewis B."/>
            <person name="Mehta T."/>
            <person name="Park D."/>
            <person name="Pearson M."/>
            <person name="Roberts A."/>
            <person name="Saif S."/>
            <person name="Shea T."/>
            <person name="Shenoy N."/>
            <person name="Sisk P."/>
            <person name="Stolte C."/>
            <person name="Sykes S."/>
            <person name="Walk T."/>
            <person name="White J."/>
            <person name="Yandava C."/>
            <person name="Allison M.J."/>
            <person name="Lander E."/>
            <person name="Nusbaum C."/>
            <person name="Galagan J."/>
            <person name="Birren B."/>
        </authorList>
    </citation>
    <scope>NUCLEOTIDE SEQUENCE [LARGE SCALE GENOMIC DNA]</scope>
    <source>
        <strain evidence="6 7">OXCC13</strain>
    </source>
</reference>
<keyword evidence="3" id="KW-0378">Hydrolase</keyword>
<comment type="similarity">
    <text evidence="1">Belongs to the peptidase C40 family.</text>
</comment>
<protein>
    <recommendedName>
        <fullName evidence="5">NlpC/P60 domain-containing protein</fullName>
    </recommendedName>
</protein>
<dbReference type="EMBL" id="GG658170">
    <property type="protein sequence ID" value="EEO29306.1"/>
    <property type="molecule type" value="Genomic_DNA"/>
</dbReference>
<dbReference type="Pfam" id="PF00877">
    <property type="entry name" value="NLPC_P60"/>
    <property type="match status" value="1"/>
</dbReference>
<accession>C3X7Y0</accession>
<dbReference type="RefSeq" id="WP_005879687.1">
    <property type="nucleotide sequence ID" value="NZ_CP019430.1"/>
</dbReference>
<gene>
    <name evidence="6" type="ORF">OFBG_00334</name>
</gene>
<dbReference type="SUPFAM" id="SSF54001">
    <property type="entry name" value="Cysteine proteinases"/>
    <property type="match status" value="1"/>
</dbReference>
<evidence type="ECO:0000256" key="1">
    <source>
        <dbReference type="ARBA" id="ARBA00007074"/>
    </source>
</evidence>
<evidence type="ECO:0000259" key="5">
    <source>
        <dbReference type="Pfam" id="PF00877"/>
    </source>
</evidence>
<dbReference type="Proteomes" id="UP000005089">
    <property type="component" value="Unassembled WGS sequence"/>
</dbReference>
<sequence length="128" mass="14732">MTPAQITEYIGMPWVSGEWDCWAFFRHCQATYYGRDVPAVDVDALDLRQVITTMETHDERSNWFEVTDPKDGDAVLMQRNRYPSHIGMWVNVDGGKVLHCAQGMGVVCQTRQALALDGWGLMTFWHHR</sequence>
<dbReference type="InterPro" id="IPR000064">
    <property type="entry name" value="NLP_P60_dom"/>
</dbReference>
<dbReference type="HOGENOM" id="CLU_153713_0_0_4"/>
<dbReference type="InterPro" id="IPR038765">
    <property type="entry name" value="Papain-like_cys_pep_sf"/>
</dbReference>
<feature type="domain" description="NlpC/P60" evidence="5">
    <location>
        <begin position="18"/>
        <end position="110"/>
    </location>
</feature>
<dbReference type="AlphaFoldDB" id="C3X7Y0"/>
<organism evidence="6 7">
    <name type="scientific">Oxalobacter formigenes OXCC13</name>
    <dbReference type="NCBI Taxonomy" id="556269"/>
    <lineage>
        <taxon>Bacteria</taxon>
        <taxon>Pseudomonadati</taxon>
        <taxon>Pseudomonadota</taxon>
        <taxon>Betaproteobacteria</taxon>
        <taxon>Burkholderiales</taxon>
        <taxon>Oxalobacteraceae</taxon>
        <taxon>Oxalobacter</taxon>
    </lineage>
</organism>
<proteinExistence type="inferred from homology"/>
<keyword evidence="7" id="KW-1185">Reference proteome</keyword>
<keyword evidence="4" id="KW-0788">Thiol protease</keyword>
<evidence type="ECO:0000313" key="7">
    <source>
        <dbReference type="Proteomes" id="UP000005089"/>
    </source>
</evidence>
<dbReference type="GeneID" id="77135760"/>